<dbReference type="SMART" id="SM00980">
    <property type="entry name" value="THAP"/>
    <property type="match status" value="1"/>
</dbReference>
<accession>A0AAV1L0R9</accession>
<dbReference type="GO" id="GO:0043565">
    <property type="term" value="F:sequence-specific DNA binding"/>
    <property type="evidence" value="ECO:0007669"/>
    <property type="project" value="InterPro"/>
</dbReference>
<name>A0AAV1L0R9_9NEOP</name>
<evidence type="ECO:0000256" key="2">
    <source>
        <dbReference type="ARBA" id="ARBA00022771"/>
    </source>
</evidence>
<dbReference type="EMBL" id="CAVLGL010000083">
    <property type="protein sequence ID" value="CAK1588861.1"/>
    <property type="molecule type" value="Genomic_DNA"/>
</dbReference>
<dbReference type="InterPro" id="IPR006612">
    <property type="entry name" value="THAP_Znf"/>
</dbReference>
<evidence type="ECO:0000256" key="7">
    <source>
        <dbReference type="SAM" id="MobiDB-lite"/>
    </source>
</evidence>
<keyword evidence="10" id="KW-1185">Reference proteome</keyword>
<feature type="region of interest" description="Disordered" evidence="7">
    <location>
        <begin position="148"/>
        <end position="173"/>
    </location>
</feature>
<dbReference type="InterPro" id="IPR026516">
    <property type="entry name" value="THAP1/10"/>
</dbReference>
<keyword evidence="1" id="KW-0479">Metal-binding</keyword>
<keyword evidence="6" id="KW-0175">Coiled coil</keyword>
<evidence type="ECO:0000256" key="5">
    <source>
        <dbReference type="PROSITE-ProRule" id="PRU00309"/>
    </source>
</evidence>
<gene>
    <name evidence="9" type="ORF">PARMNEM_LOCUS9446</name>
</gene>
<feature type="coiled-coil region" evidence="6">
    <location>
        <begin position="215"/>
        <end position="249"/>
    </location>
</feature>
<dbReference type="Proteomes" id="UP001314205">
    <property type="component" value="Unassembled WGS sequence"/>
</dbReference>
<feature type="compositionally biased region" description="Polar residues" evidence="7">
    <location>
        <begin position="161"/>
        <end position="173"/>
    </location>
</feature>
<organism evidence="9 10">
    <name type="scientific">Parnassius mnemosyne</name>
    <name type="common">clouded apollo</name>
    <dbReference type="NCBI Taxonomy" id="213953"/>
    <lineage>
        <taxon>Eukaryota</taxon>
        <taxon>Metazoa</taxon>
        <taxon>Ecdysozoa</taxon>
        <taxon>Arthropoda</taxon>
        <taxon>Hexapoda</taxon>
        <taxon>Insecta</taxon>
        <taxon>Pterygota</taxon>
        <taxon>Neoptera</taxon>
        <taxon>Endopterygota</taxon>
        <taxon>Lepidoptera</taxon>
        <taxon>Glossata</taxon>
        <taxon>Ditrysia</taxon>
        <taxon>Papilionoidea</taxon>
        <taxon>Papilionidae</taxon>
        <taxon>Parnassiinae</taxon>
        <taxon>Parnassini</taxon>
        <taxon>Parnassius</taxon>
        <taxon>Driopa</taxon>
    </lineage>
</organism>
<evidence type="ECO:0000256" key="6">
    <source>
        <dbReference type="SAM" id="Coils"/>
    </source>
</evidence>
<proteinExistence type="predicted"/>
<evidence type="ECO:0000259" key="8">
    <source>
        <dbReference type="PROSITE" id="PS50950"/>
    </source>
</evidence>
<sequence>MPSCVVKGCKNNSKLNKKSDGVTFHLFPTDIEIKSKWVAAIRVCRNEPQWTPSKSSVVCSDHFVSDDLYITQRGFRRVIRTGYPKKMLYLSSELIYKCPVSLSISPAPVHKLPESTNVAVENTTLPSTSACDPMSLVTVEIKSLASASSSGSDSELPESPNLGSKQTTTESNVSTPSAFVFPTVKSQMIGDQKSNDDQISKYEMSIKLKRQSNIIKHSKKKIKTLLQKIRRLQKRNKSLKDIIQNLKKEKLIRAEKILSTLASRM</sequence>
<keyword evidence="4 5" id="KW-0238">DNA-binding</keyword>
<evidence type="ECO:0000313" key="9">
    <source>
        <dbReference type="EMBL" id="CAK1588861.1"/>
    </source>
</evidence>
<feature type="domain" description="THAP-type" evidence="8">
    <location>
        <begin position="1"/>
        <end position="87"/>
    </location>
</feature>
<keyword evidence="2 5" id="KW-0863">Zinc-finger</keyword>
<dbReference type="SUPFAM" id="SSF57716">
    <property type="entry name" value="Glucocorticoid receptor-like (DNA-binding domain)"/>
    <property type="match status" value="1"/>
</dbReference>
<evidence type="ECO:0000313" key="10">
    <source>
        <dbReference type="Proteomes" id="UP001314205"/>
    </source>
</evidence>
<dbReference type="PANTHER" id="PTHR46600:SF11">
    <property type="entry name" value="THAP DOMAIN-CONTAINING PROTEIN 10"/>
    <property type="match status" value="1"/>
</dbReference>
<reference evidence="9 10" key="1">
    <citation type="submission" date="2023-11" db="EMBL/GenBank/DDBJ databases">
        <authorList>
            <person name="Hedman E."/>
            <person name="Englund M."/>
            <person name="Stromberg M."/>
            <person name="Nyberg Akerstrom W."/>
            <person name="Nylinder S."/>
            <person name="Jareborg N."/>
            <person name="Kallberg Y."/>
            <person name="Kronander E."/>
        </authorList>
    </citation>
    <scope>NUCLEOTIDE SEQUENCE [LARGE SCALE GENOMIC DNA]</scope>
</reference>
<evidence type="ECO:0000256" key="3">
    <source>
        <dbReference type="ARBA" id="ARBA00022833"/>
    </source>
</evidence>
<evidence type="ECO:0000256" key="4">
    <source>
        <dbReference type="ARBA" id="ARBA00023125"/>
    </source>
</evidence>
<dbReference type="AlphaFoldDB" id="A0AAV1L0R9"/>
<protein>
    <recommendedName>
        <fullName evidence="8">THAP-type domain-containing protein</fullName>
    </recommendedName>
</protein>
<dbReference type="PANTHER" id="PTHR46600">
    <property type="entry name" value="THAP DOMAIN-CONTAINING"/>
    <property type="match status" value="1"/>
</dbReference>
<comment type="caution">
    <text evidence="9">The sequence shown here is derived from an EMBL/GenBank/DDBJ whole genome shotgun (WGS) entry which is preliminary data.</text>
</comment>
<dbReference type="Pfam" id="PF05485">
    <property type="entry name" value="THAP"/>
    <property type="match status" value="1"/>
</dbReference>
<dbReference type="GO" id="GO:0008270">
    <property type="term" value="F:zinc ion binding"/>
    <property type="evidence" value="ECO:0007669"/>
    <property type="project" value="UniProtKB-KW"/>
</dbReference>
<dbReference type="Gene3D" id="6.20.210.20">
    <property type="entry name" value="THAP domain"/>
    <property type="match status" value="1"/>
</dbReference>
<dbReference type="InterPro" id="IPR038441">
    <property type="entry name" value="THAP_Znf_sf"/>
</dbReference>
<keyword evidence="3" id="KW-0862">Zinc</keyword>
<feature type="compositionally biased region" description="Low complexity" evidence="7">
    <location>
        <begin position="148"/>
        <end position="160"/>
    </location>
</feature>
<evidence type="ECO:0000256" key="1">
    <source>
        <dbReference type="ARBA" id="ARBA00022723"/>
    </source>
</evidence>
<dbReference type="PROSITE" id="PS50950">
    <property type="entry name" value="ZF_THAP"/>
    <property type="match status" value="1"/>
</dbReference>